<dbReference type="Proteomes" id="UP000242015">
    <property type="component" value="Unassembled WGS sequence"/>
</dbReference>
<reference evidence="7 8" key="1">
    <citation type="submission" date="2017-04" db="EMBL/GenBank/DDBJ databases">
        <title>Novel microbial lineages endemic to geothermal iron-oxide mats fill important gaps in the evolutionary history of Archaea.</title>
        <authorList>
            <person name="Jay Z.J."/>
            <person name="Beam J.P."/>
            <person name="Dlakic M."/>
            <person name="Rusch D.B."/>
            <person name="Kozubal M.A."/>
            <person name="Inskeep W.P."/>
        </authorList>
    </citation>
    <scope>NUCLEOTIDE SEQUENCE [LARGE SCALE GENOMIC DNA]</scope>
    <source>
        <strain evidence="7">BE_D</strain>
    </source>
</reference>
<dbReference type="SUPFAM" id="SSF51569">
    <property type="entry name" value="Aldolase"/>
    <property type="match status" value="1"/>
</dbReference>
<evidence type="ECO:0000256" key="1">
    <source>
        <dbReference type="ARBA" id="ARBA00004743"/>
    </source>
</evidence>
<dbReference type="PROSITE" id="PS00816">
    <property type="entry name" value="AIPM_HOMOCIT_SYNTH_2"/>
    <property type="match status" value="1"/>
</dbReference>
<sequence>MVTKSDRVEVLDTSLRDGSQGVGVSFSLKDKLRLAELLDKLGFDYVEGGWPGSNPKDEEFFREAKKLSLSRARLAAFGSTRRKGVRPSEDVSLQAILDADVPVGVLFGKCWLVHVNKVLGVTPEENVEMVYESVAYLKSHGLKVVFDAEHFYQGYYDNPEYALSVLRTAEEAGAEVVVLADTNGGMLPNQVYKATRSAASTLRGRLGLHMHNDSGCAVANTVMGVVAGARHVQGTINGIGERT</sequence>
<dbReference type="EC" id="2.3.3.21" evidence="4"/>
<comment type="caution">
    <text evidence="7">The sequence shown here is derived from an EMBL/GenBank/DDBJ whole genome shotgun (WGS) entry which is preliminary data.</text>
</comment>
<organism evidence="7 8">
    <name type="scientific">Candidatus Marsarchaeota G2 archaeon BE_D</name>
    <dbReference type="NCBI Taxonomy" id="1978158"/>
    <lineage>
        <taxon>Archaea</taxon>
        <taxon>Candidatus Marsarchaeota</taxon>
        <taxon>Candidatus Marsarchaeota group 2</taxon>
    </lineage>
</organism>
<dbReference type="PROSITE" id="PS50991">
    <property type="entry name" value="PYR_CT"/>
    <property type="match status" value="1"/>
</dbReference>
<comment type="similarity">
    <text evidence="5">Belongs to the alpha-IPM synthase/homocitrate synthase family.</text>
</comment>
<dbReference type="InterPro" id="IPR005675">
    <property type="entry name" value="Citramal_synthase"/>
</dbReference>
<dbReference type="UniPathway" id="UPA00047">
    <property type="reaction ID" value="UER00066"/>
</dbReference>
<dbReference type="CDD" id="cd07941">
    <property type="entry name" value="DRE_TIM_LeuA3"/>
    <property type="match status" value="1"/>
</dbReference>
<dbReference type="Gene3D" id="3.20.20.70">
    <property type="entry name" value="Aldolase class I"/>
    <property type="match status" value="1"/>
</dbReference>
<dbReference type="PANTHER" id="PTHR43538:SF1">
    <property type="entry name" value="(R)-CITRAMALATE SYNTHASE"/>
    <property type="match status" value="1"/>
</dbReference>
<dbReference type="GO" id="GO:0046912">
    <property type="term" value="F:acyltransferase activity, acyl groups converted into alkyl on transfer"/>
    <property type="evidence" value="ECO:0007669"/>
    <property type="project" value="InterPro"/>
</dbReference>
<dbReference type="PANTHER" id="PTHR43538">
    <property type="entry name" value="ALPHA-IPM SYNTHASE/HOMOCITRATE SYNTHASE"/>
    <property type="match status" value="1"/>
</dbReference>
<dbReference type="EMBL" id="NEXF01000091">
    <property type="protein sequence ID" value="PSO08440.1"/>
    <property type="molecule type" value="Genomic_DNA"/>
</dbReference>
<evidence type="ECO:0000256" key="3">
    <source>
        <dbReference type="ARBA" id="ARBA00022679"/>
    </source>
</evidence>
<dbReference type="InterPro" id="IPR013785">
    <property type="entry name" value="Aldolase_TIM"/>
</dbReference>
<dbReference type="AlphaFoldDB" id="A0A2R6CC96"/>
<dbReference type="GO" id="GO:0043714">
    <property type="term" value="F:(R)-citramalate synthase activity"/>
    <property type="evidence" value="ECO:0007669"/>
    <property type="project" value="UniProtKB-EC"/>
</dbReference>
<dbReference type="GO" id="GO:0009097">
    <property type="term" value="P:isoleucine biosynthetic process"/>
    <property type="evidence" value="ECO:0007669"/>
    <property type="project" value="UniProtKB-UniPathway"/>
</dbReference>
<dbReference type="InterPro" id="IPR002034">
    <property type="entry name" value="AIPM/Hcit_synth_CS"/>
</dbReference>
<accession>A0A2R6CC96</accession>
<keyword evidence="3 5" id="KW-0808">Transferase</keyword>
<comment type="pathway">
    <text evidence="1">Amino-acid biosynthesis; L-isoleucine biosynthesis; 2-oxobutanoate from pyruvate: step 1/3.</text>
</comment>
<feature type="non-terminal residue" evidence="7">
    <location>
        <position position="243"/>
    </location>
</feature>
<evidence type="ECO:0000256" key="2">
    <source>
        <dbReference type="ARBA" id="ARBA00022325"/>
    </source>
</evidence>
<dbReference type="InterPro" id="IPR000891">
    <property type="entry name" value="PYR_CT"/>
</dbReference>
<evidence type="ECO:0000256" key="4">
    <source>
        <dbReference type="ARBA" id="ARBA00034330"/>
    </source>
</evidence>
<evidence type="ECO:0000256" key="5">
    <source>
        <dbReference type="RuleBase" id="RU003523"/>
    </source>
</evidence>
<protein>
    <recommendedName>
        <fullName evidence="2">(R)-citramalate synthase</fullName>
        <ecNumber evidence="4">2.3.3.21</ecNumber>
    </recommendedName>
</protein>
<evidence type="ECO:0000313" key="7">
    <source>
        <dbReference type="EMBL" id="PSO08440.1"/>
    </source>
</evidence>
<dbReference type="Pfam" id="PF00682">
    <property type="entry name" value="HMGL-like"/>
    <property type="match status" value="1"/>
</dbReference>
<name>A0A2R6CC96_9ARCH</name>
<feature type="domain" description="Pyruvate carboxyltransferase" evidence="6">
    <location>
        <begin position="8"/>
        <end position="243"/>
    </location>
</feature>
<proteinExistence type="inferred from homology"/>
<evidence type="ECO:0000313" key="8">
    <source>
        <dbReference type="Proteomes" id="UP000242015"/>
    </source>
</evidence>
<dbReference type="PROSITE" id="PS00815">
    <property type="entry name" value="AIPM_HOMOCIT_SYNTH_1"/>
    <property type="match status" value="1"/>
</dbReference>
<evidence type="ECO:0000259" key="6">
    <source>
        <dbReference type="PROSITE" id="PS50991"/>
    </source>
</evidence>
<gene>
    <name evidence="7" type="ORF">B9Q04_05590</name>
</gene>